<keyword evidence="2" id="KW-0472">Membrane</keyword>
<feature type="compositionally biased region" description="Low complexity" evidence="1">
    <location>
        <begin position="589"/>
        <end position="631"/>
    </location>
</feature>
<evidence type="ECO:0000313" key="4">
    <source>
        <dbReference type="Proteomes" id="UP000199155"/>
    </source>
</evidence>
<feature type="region of interest" description="Disordered" evidence="1">
    <location>
        <begin position="542"/>
        <end position="643"/>
    </location>
</feature>
<accession>A0A1G9EFH5</accession>
<evidence type="ECO:0008006" key="5">
    <source>
        <dbReference type="Google" id="ProtNLM"/>
    </source>
</evidence>
<dbReference type="AlphaFoldDB" id="A0A1G9EFH5"/>
<name>A0A1G9EFH5_9ACTN</name>
<sequence length="643" mass="63597">MAGVTHTTDRSAPSEGPAVTPQALLNALATRRRSSALVPCLLGGAVAAGLGLGALAVLVMAFWISSPYPDSGPGQALHVAAGLWLLAHGADVIRPDTLTGTPAPVGVTPLLLLGLPALLVHRAARDAADTAPDVRTALGGVAGGYLLVGAAAMFYAQGGPLYADPVSALVHLPLLAAVAAAAGVWTAYGRPRGPLPAYVLRLQDTAPVRALLDRRDQLAAAGRAAAAGAAVLVGGGALAVAVSLALHLEAAQASFLQLTGAWSGRAAVLLLAVALVPNAAVWGAAYALGPGVLLGAGQVAWPLGAPDGGPLLPSFPLLAAVPSPGPGTPLNWACAGVAVLAGLTAGWFVLRAAAPAGGGREEVWGRGETALTVGLAALFTGAALALPAALAGGPLGVGTLASFGPVWWQVGGAACGWVLVVGMPQVLGVRGWRGRIPKGAVDQEAAPASEFTPAGEAVDAADAFGSVGPRARRMPRWWPRRRAEGEAESGSAVASGGPSSGGLSARPGFEPYDFLDSGASGRSSSWHDTGARMVRWAMLGKVSERESRADEQVSASGSEPATRPEPASESVPMPGSAPLPESAPMSDSAPATRPAPTPAEAAPHTADAPQADGSPKAGPAGPELAGPAGPADKASDAEGGGST</sequence>
<dbReference type="Pfam" id="PF19877">
    <property type="entry name" value="DUF6350"/>
    <property type="match status" value="1"/>
</dbReference>
<feature type="transmembrane region" description="Helical" evidence="2">
    <location>
        <begin position="330"/>
        <end position="350"/>
    </location>
</feature>
<evidence type="ECO:0000256" key="2">
    <source>
        <dbReference type="SAM" id="Phobius"/>
    </source>
</evidence>
<feature type="transmembrane region" description="Helical" evidence="2">
    <location>
        <begin position="136"/>
        <end position="156"/>
    </location>
</feature>
<protein>
    <recommendedName>
        <fullName evidence="5">Integral membrane protein</fullName>
    </recommendedName>
</protein>
<feature type="transmembrane region" description="Helical" evidence="2">
    <location>
        <begin position="224"/>
        <end position="246"/>
    </location>
</feature>
<feature type="transmembrane region" description="Helical" evidence="2">
    <location>
        <begin position="36"/>
        <end position="64"/>
    </location>
</feature>
<dbReference type="RefSeq" id="WP_093613925.1">
    <property type="nucleotide sequence ID" value="NZ_FNFF01000011.1"/>
</dbReference>
<feature type="transmembrane region" description="Helical" evidence="2">
    <location>
        <begin position="371"/>
        <end position="394"/>
    </location>
</feature>
<evidence type="ECO:0000256" key="1">
    <source>
        <dbReference type="SAM" id="MobiDB-lite"/>
    </source>
</evidence>
<keyword evidence="2" id="KW-0812">Transmembrane</keyword>
<dbReference type="Proteomes" id="UP000199155">
    <property type="component" value="Unassembled WGS sequence"/>
</dbReference>
<organism evidence="3 4">
    <name type="scientific">Streptomyces indicus</name>
    <dbReference type="NCBI Taxonomy" id="417292"/>
    <lineage>
        <taxon>Bacteria</taxon>
        <taxon>Bacillati</taxon>
        <taxon>Actinomycetota</taxon>
        <taxon>Actinomycetes</taxon>
        <taxon>Kitasatosporales</taxon>
        <taxon>Streptomycetaceae</taxon>
        <taxon>Streptomyces</taxon>
    </lineage>
</organism>
<proteinExistence type="predicted"/>
<keyword evidence="4" id="KW-1185">Reference proteome</keyword>
<dbReference type="EMBL" id="FNFF01000011">
    <property type="protein sequence ID" value="SDK74917.1"/>
    <property type="molecule type" value="Genomic_DNA"/>
</dbReference>
<feature type="region of interest" description="Disordered" evidence="1">
    <location>
        <begin position="475"/>
        <end position="505"/>
    </location>
</feature>
<gene>
    <name evidence="3" type="ORF">SAMN05421806_111139</name>
</gene>
<feature type="transmembrane region" description="Helical" evidence="2">
    <location>
        <begin position="105"/>
        <end position="124"/>
    </location>
</feature>
<keyword evidence="2" id="KW-1133">Transmembrane helix</keyword>
<feature type="compositionally biased region" description="Low complexity" evidence="1">
    <location>
        <begin position="488"/>
        <end position="505"/>
    </location>
</feature>
<feature type="transmembrane region" description="Helical" evidence="2">
    <location>
        <begin position="267"/>
        <end position="288"/>
    </location>
</feature>
<evidence type="ECO:0000313" key="3">
    <source>
        <dbReference type="EMBL" id="SDK74917.1"/>
    </source>
</evidence>
<dbReference type="InterPro" id="IPR045931">
    <property type="entry name" value="DUF6350"/>
</dbReference>
<feature type="compositionally biased region" description="Basic and acidic residues" evidence="1">
    <location>
        <begin position="542"/>
        <end position="551"/>
    </location>
</feature>
<feature type="transmembrane region" description="Helical" evidence="2">
    <location>
        <begin position="406"/>
        <end position="429"/>
    </location>
</feature>
<dbReference type="STRING" id="417292.SAMN05421806_111139"/>
<reference evidence="3 4" key="1">
    <citation type="submission" date="2016-10" db="EMBL/GenBank/DDBJ databases">
        <authorList>
            <person name="de Groot N.N."/>
        </authorList>
    </citation>
    <scope>NUCLEOTIDE SEQUENCE [LARGE SCALE GENOMIC DNA]</scope>
    <source>
        <strain evidence="3 4">CGMCC 4.5727</strain>
    </source>
</reference>
<feature type="transmembrane region" description="Helical" evidence="2">
    <location>
        <begin position="168"/>
        <end position="188"/>
    </location>
</feature>